<evidence type="ECO:0000256" key="1">
    <source>
        <dbReference type="SAM" id="MobiDB-lite"/>
    </source>
</evidence>
<sequence length="124" mass="14120">MLRPKLLHPSRHPGHSRSQSFDVASGRRHSRHSRRHYKRGKRRGETARGENSAGDDDILSIAMRTNLTSTHDSLPPTPDNPLIKTTIIRVHKDSDQKQPESPTIEIPNLYSHAIMEEEEEDGEN</sequence>
<name>A0ABQ5KAF0_9EUKA</name>
<feature type="compositionally biased region" description="Basic residues" evidence="1">
    <location>
        <begin position="1"/>
        <end position="15"/>
    </location>
</feature>
<comment type="caution">
    <text evidence="2">The sequence shown here is derived from an EMBL/GenBank/DDBJ whole genome shotgun (WGS) entry which is preliminary data.</text>
</comment>
<evidence type="ECO:0000313" key="3">
    <source>
        <dbReference type="Proteomes" id="UP001057375"/>
    </source>
</evidence>
<keyword evidence="3" id="KW-1185">Reference proteome</keyword>
<feature type="compositionally biased region" description="Basic residues" evidence="1">
    <location>
        <begin position="26"/>
        <end position="42"/>
    </location>
</feature>
<reference evidence="2" key="1">
    <citation type="submission" date="2022-03" db="EMBL/GenBank/DDBJ databases">
        <title>Draft genome sequence of Aduncisulcus paluster, a free-living microaerophilic Fornicata.</title>
        <authorList>
            <person name="Yuyama I."/>
            <person name="Kume K."/>
            <person name="Tamura T."/>
            <person name="Inagaki Y."/>
            <person name="Hashimoto T."/>
        </authorList>
    </citation>
    <scope>NUCLEOTIDE SEQUENCE</scope>
    <source>
        <strain evidence="2">NY0171</strain>
    </source>
</reference>
<organism evidence="2 3">
    <name type="scientific">Aduncisulcus paluster</name>
    <dbReference type="NCBI Taxonomy" id="2918883"/>
    <lineage>
        <taxon>Eukaryota</taxon>
        <taxon>Metamonada</taxon>
        <taxon>Carpediemonas-like organisms</taxon>
        <taxon>Aduncisulcus</taxon>
    </lineage>
</organism>
<accession>A0ABQ5KAF0</accession>
<protein>
    <submittedName>
        <fullName evidence="2">Uncharacterized protein</fullName>
    </submittedName>
</protein>
<dbReference type="EMBL" id="BQXS01000510">
    <property type="protein sequence ID" value="GKT28852.1"/>
    <property type="molecule type" value="Genomic_DNA"/>
</dbReference>
<proteinExistence type="predicted"/>
<dbReference type="Proteomes" id="UP001057375">
    <property type="component" value="Unassembled WGS sequence"/>
</dbReference>
<evidence type="ECO:0000313" key="2">
    <source>
        <dbReference type="EMBL" id="GKT28852.1"/>
    </source>
</evidence>
<feature type="region of interest" description="Disordered" evidence="1">
    <location>
        <begin position="1"/>
        <end position="58"/>
    </location>
</feature>
<gene>
    <name evidence="2" type="ORF">ADUPG1_000908</name>
</gene>